<dbReference type="EC" id="5.6.2.4" evidence="7"/>
<evidence type="ECO:0000256" key="4">
    <source>
        <dbReference type="ARBA" id="ARBA00022840"/>
    </source>
</evidence>
<dbReference type="GO" id="GO:0043138">
    <property type="term" value="F:3'-5' DNA helicase activity"/>
    <property type="evidence" value="ECO:0007669"/>
    <property type="project" value="UniProtKB-EC"/>
</dbReference>
<dbReference type="InterPro" id="IPR027417">
    <property type="entry name" value="P-loop_NTPase"/>
</dbReference>
<dbReference type="AlphaFoldDB" id="A0A1M6KGX8"/>
<evidence type="ECO:0000256" key="2">
    <source>
        <dbReference type="ARBA" id="ARBA00022801"/>
    </source>
</evidence>
<evidence type="ECO:0000256" key="3">
    <source>
        <dbReference type="ARBA" id="ARBA00022806"/>
    </source>
</evidence>
<dbReference type="GO" id="GO:0003916">
    <property type="term" value="F:DNA topoisomerase activity"/>
    <property type="evidence" value="ECO:0007669"/>
    <property type="project" value="InterPro"/>
</dbReference>
<protein>
    <recommendedName>
        <fullName evidence="7">DNA 3'-5' helicase</fullName>
        <ecNumber evidence="7">5.6.2.4</ecNumber>
    </recommendedName>
</protein>
<evidence type="ECO:0000313" key="11">
    <source>
        <dbReference type="EMBL" id="SHJ58246.1"/>
    </source>
</evidence>
<dbReference type="GO" id="GO:0005524">
    <property type="term" value="F:ATP binding"/>
    <property type="evidence" value="ECO:0007669"/>
    <property type="project" value="UniProtKB-UniRule"/>
</dbReference>
<dbReference type="Gene3D" id="3.30.65.10">
    <property type="entry name" value="Bacterial Topoisomerase I, domain 1"/>
    <property type="match status" value="1"/>
</dbReference>
<dbReference type="EMBL" id="FQZA01000012">
    <property type="protein sequence ID" value="SHJ58246.1"/>
    <property type="molecule type" value="Genomic_DNA"/>
</dbReference>
<dbReference type="GO" id="GO:0005694">
    <property type="term" value="C:chromosome"/>
    <property type="evidence" value="ECO:0007669"/>
    <property type="project" value="InterPro"/>
</dbReference>
<dbReference type="GO" id="GO:0005829">
    <property type="term" value="C:cytosol"/>
    <property type="evidence" value="ECO:0007669"/>
    <property type="project" value="TreeGrafter"/>
</dbReference>
<dbReference type="SUPFAM" id="SSF52540">
    <property type="entry name" value="P-loop containing nucleoside triphosphate hydrolases"/>
    <property type="match status" value="1"/>
</dbReference>
<dbReference type="Pfam" id="PF00580">
    <property type="entry name" value="UvrD-helicase"/>
    <property type="match status" value="1"/>
</dbReference>
<sequence length="926" mass="102756">MTRPVVRKGLLSSSVSLNLGGAGNLSLPAVDAAAAKTFANAATAAWTNFNRAELEKQDAVVRRTLHAIEALKVPNTYPAACHVAPLARDASDLNSRVLSKLNAEAVGNEVMSRIAPITAFAADPNTVRDAAIETFVEAQLRRWREFFDTVESMPLTPEQRLSVVVDEDATLVLAGAGSGKTSVITAKAAYLVKAEIRKPNELLLLAFAKDAATEMSERIEARCGVPVAARTFHALAYEVIGEVEGEKPPLAPTATDDKAFLSLIKDILRHLVATDADIAQTVISWFAGFFDDFPTEWDFKTKHEWYAQIESRNLRTLQGETVNSFEELLIANWLFRNGIAYEYEPSYEHKLQRTGRRVYTPDFRLTESGVYIEHFGVRKKRGKDGKEELTTAPYIDRDEYLAGMDWKRQVHVEHETVLVETYSWEREEDRLLDALAEKLKPHVTLRPIPDIEIYDRVAEVGVVDGFTSLMGTFLRHFKNGGYRVEDCSDKAQTLKMGKRAEAFLKIFGAVFREYQARLGDRIDFEDMVNRATALVESGRYNSPFRHILVDEFQDISTGRAKLIQALKRQHSDAKVFAVGDDWQSIYRFAGSDIHIMRNFGAEFGGTYAGATGVHRTVDLGRTFRSVDKIALAARRFVLRNPAQITKTVIPAGETDEPSIRIAWTRRDTGETVLNNAVAALAETEGKGGGKPSILILGRYRFLRPDVARLQRQNPGATITFKTIHASKGLEADHVIILGADNAKMGFPSMIVDDPLLSLVSPEAEPYPNAEERRVMYVAVTRARRTVTILASEARPSLFVQELMKEPEFGVVGPLEAQKHTHSCPGCGGRLLHMPGEDGRDWYRCEHVKLCGSRMPACPACGVGLPVRSRASGDLVCGDCGESQRACPSCDAGWLVERRSRYGAFLGCVRFPDCDGKAKLEKKRKTC</sequence>
<dbReference type="SUPFAM" id="SSF57783">
    <property type="entry name" value="Zinc beta-ribbon"/>
    <property type="match status" value="1"/>
</dbReference>
<dbReference type="GO" id="GO:0006265">
    <property type="term" value="P:DNA topological change"/>
    <property type="evidence" value="ECO:0007669"/>
    <property type="project" value="InterPro"/>
</dbReference>
<evidence type="ECO:0000313" key="12">
    <source>
        <dbReference type="Proteomes" id="UP000184040"/>
    </source>
</evidence>
<feature type="domain" description="UvrD-like helicase ATP-binding" evidence="10">
    <location>
        <begin position="153"/>
        <end position="626"/>
    </location>
</feature>
<name>A0A1M6KGX8_9RHOB</name>
<keyword evidence="3 9" id="KW-0347">Helicase</keyword>
<dbReference type="GO" id="GO:0000725">
    <property type="term" value="P:recombinational repair"/>
    <property type="evidence" value="ECO:0007669"/>
    <property type="project" value="TreeGrafter"/>
</dbReference>
<proteinExistence type="predicted"/>
<dbReference type="GO" id="GO:0003677">
    <property type="term" value="F:DNA binding"/>
    <property type="evidence" value="ECO:0007669"/>
    <property type="project" value="InterPro"/>
</dbReference>
<dbReference type="Gene3D" id="3.40.91.30">
    <property type="match status" value="1"/>
</dbReference>
<dbReference type="InterPro" id="IPR000212">
    <property type="entry name" value="DNA_helicase_UvrD/REP"/>
</dbReference>
<gene>
    <name evidence="11" type="ORF">SAMN04488012_1122</name>
</gene>
<dbReference type="InterPro" id="IPR014017">
    <property type="entry name" value="DNA_helicase_UvrD-like_C"/>
</dbReference>
<evidence type="ECO:0000256" key="5">
    <source>
        <dbReference type="ARBA" id="ARBA00023235"/>
    </source>
</evidence>
<comment type="catalytic activity">
    <reaction evidence="6">
        <text>Couples ATP hydrolysis with the unwinding of duplex DNA by translocating in the 3'-5' direction.</text>
        <dbReference type="EC" id="5.6.2.4"/>
    </reaction>
</comment>
<comment type="catalytic activity">
    <reaction evidence="8">
        <text>ATP + H2O = ADP + phosphate + H(+)</text>
        <dbReference type="Rhea" id="RHEA:13065"/>
        <dbReference type="ChEBI" id="CHEBI:15377"/>
        <dbReference type="ChEBI" id="CHEBI:15378"/>
        <dbReference type="ChEBI" id="CHEBI:30616"/>
        <dbReference type="ChEBI" id="CHEBI:43474"/>
        <dbReference type="ChEBI" id="CHEBI:456216"/>
        <dbReference type="EC" id="5.6.2.4"/>
    </reaction>
</comment>
<keyword evidence="1 9" id="KW-0547">Nucleotide-binding</keyword>
<dbReference type="Gene3D" id="3.40.50.300">
    <property type="entry name" value="P-loop containing nucleotide triphosphate hydrolases"/>
    <property type="match status" value="3"/>
</dbReference>
<dbReference type="GO" id="GO:0016887">
    <property type="term" value="F:ATP hydrolysis activity"/>
    <property type="evidence" value="ECO:0007669"/>
    <property type="project" value="RHEA"/>
</dbReference>
<evidence type="ECO:0000256" key="9">
    <source>
        <dbReference type="PROSITE-ProRule" id="PRU00560"/>
    </source>
</evidence>
<dbReference type="Pfam" id="PF01396">
    <property type="entry name" value="Zn_ribbon_Top1"/>
    <property type="match status" value="1"/>
</dbReference>
<dbReference type="PANTHER" id="PTHR11070">
    <property type="entry name" value="UVRD / RECB / PCRA DNA HELICASE FAMILY MEMBER"/>
    <property type="match status" value="1"/>
</dbReference>
<evidence type="ECO:0000256" key="1">
    <source>
        <dbReference type="ARBA" id="ARBA00022741"/>
    </source>
</evidence>
<keyword evidence="2 9" id="KW-0378">Hydrolase</keyword>
<evidence type="ECO:0000256" key="7">
    <source>
        <dbReference type="ARBA" id="ARBA00034808"/>
    </source>
</evidence>
<dbReference type="InterPro" id="IPR014016">
    <property type="entry name" value="UvrD-like_ATP-bd"/>
</dbReference>
<dbReference type="PROSITE" id="PS51198">
    <property type="entry name" value="UVRD_HELICASE_ATP_BIND"/>
    <property type="match status" value="1"/>
</dbReference>
<reference evidence="11 12" key="1">
    <citation type="submission" date="2016-11" db="EMBL/GenBank/DDBJ databases">
        <authorList>
            <person name="Jaros S."/>
            <person name="Januszkiewicz K."/>
            <person name="Wedrychowicz H."/>
        </authorList>
    </citation>
    <scope>NUCLEOTIDE SEQUENCE [LARGE SCALE GENOMIC DNA]</scope>
    <source>
        <strain evidence="11 12">DSM 26892</strain>
    </source>
</reference>
<dbReference type="PANTHER" id="PTHR11070:SF63">
    <property type="entry name" value="DNA HELICASE IV"/>
    <property type="match status" value="1"/>
</dbReference>
<evidence type="ECO:0000256" key="8">
    <source>
        <dbReference type="ARBA" id="ARBA00048988"/>
    </source>
</evidence>
<accession>A0A1M6KGX8</accession>
<evidence type="ECO:0000259" key="10">
    <source>
        <dbReference type="PROSITE" id="PS51198"/>
    </source>
</evidence>
<evidence type="ECO:0000256" key="6">
    <source>
        <dbReference type="ARBA" id="ARBA00034617"/>
    </source>
</evidence>
<dbReference type="Pfam" id="PF13361">
    <property type="entry name" value="UvrD_C"/>
    <property type="match status" value="1"/>
</dbReference>
<keyword evidence="5" id="KW-0413">Isomerase</keyword>
<dbReference type="STRING" id="313368.SAMN04488012_1122"/>
<keyword evidence="4 9" id="KW-0067">ATP-binding</keyword>
<feature type="binding site" evidence="9">
    <location>
        <begin position="174"/>
        <end position="181"/>
    </location>
    <ligand>
        <name>ATP</name>
        <dbReference type="ChEBI" id="CHEBI:30616"/>
    </ligand>
</feature>
<organism evidence="11 12">
    <name type="scientific">Palleronia salina</name>
    <dbReference type="NCBI Taxonomy" id="313368"/>
    <lineage>
        <taxon>Bacteria</taxon>
        <taxon>Pseudomonadati</taxon>
        <taxon>Pseudomonadota</taxon>
        <taxon>Alphaproteobacteria</taxon>
        <taxon>Rhodobacterales</taxon>
        <taxon>Roseobacteraceae</taxon>
        <taxon>Palleronia</taxon>
    </lineage>
</organism>
<dbReference type="Proteomes" id="UP000184040">
    <property type="component" value="Unassembled WGS sequence"/>
</dbReference>
<dbReference type="InterPro" id="IPR013498">
    <property type="entry name" value="Topo_IA_Znf"/>
</dbReference>
<keyword evidence="12" id="KW-1185">Reference proteome</keyword>